<protein>
    <submittedName>
        <fullName evidence="3">Serpentine receptor class gamma</fullName>
    </submittedName>
</protein>
<keyword evidence="2" id="KW-1185">Reference proteome</keyword>
<reference evidence="3" key="1">
    <citation type="submission" date="2016-11" db="UniProtKB">
        <authorList>
            <consortium name="WormBaseParasite"/>
        </authorList>
    </citation>
    <scope>IDENTIFICATION</scope>
</reference>
<name>A0A1I7XXW4_9BILA</name>
<evidence type="ECO:0000313" key="3">
    <source>
        <dbReference type="WBParaSite" id="L893_g10706.t1"/>
    </source>
</evidence>
<evidence type="ECO:0000313" key="2">
    <source>
        <dbReference type="Proteomes" id="UP000095287"/>
    </source>
</evidence>
<evidence type="ECO:0000256" key="1">
    <source>
        <dbReference type="SAM" id="Phobius"/>
    </source>
</evidence>
<feature type="transmembrane region" description="Helical" evidence="1">
    <location>
        <begin position="110"/>
        <end position="132"/>
    </location>
</feature>
<feature type="transmembrane region" description="Helical" evidence="1">
    <location>
        <begin position="7"/>
        <end position="24"/>
    </location>
</feature>
<feature type="transmembrane region" description="Helical" evidence="1">
    <location>
        <begin position="79"/>
        <end position="98"/>
    </location>
</feature>
<feature type="transmembrane region" description="Helical" evidence="1">
    <location>
        <begin position="44"/>
        <end position="67"/>
    </location>
</feature>
<dbReference type="AlphaFoldDB" id="A0A1I7XXW4"/>
<keyword evidence="1" id="KW-0472">Membrane</keyword>
<proteinExistence type="predicted"/>
<dbReference type="Proteomes" id="UP000095287">
    <property type="component" value="Unplaced"/>
</dbReference>
<organism evidence="2 3">
    <name type="scientific">Steinernema glaseri</name>
    <dbReference type="NCBI Taxonomy" id="37863"/>
    <lineage>
        <taxon>Eukaryota</taxon>
        <taxon>Metazoa</taxon>
        <taxon>Ecdysozoa</taxon>
        <taxon>Nematoda</taxon>
        <taxon>Chromadorea</taxon>
        <taxon>Rhabditida</taxon>
        <taxon>Tylenchina</taxon>
        <taxon>Panagrolaimomorpha</taxon>
        <taxon>Strongyloidoidea</taxon>
        <taxon>Steinernematidae</taxon>
        <taxon>Steinernema</taxon>
    </lineage>
</organism>
<accession>A0A1I7XXW4</accession>
<keyword evidence="1" id="KW-0812">Transmembrane</keyword>
<dbReference type="WBParaSite" id="L893_g10706.t1">
    <property type="protein sequence ID" value="L893_g10706.t1"/>
    <property type="gene ID" value="L893_g10706"/>
</dbReference>
<keyword evidence="1" id="KW-1133">Transmembrane helix</keyword>
<sequence length="166" mass="18939">MLLYTTWILLVVSGLAISLTGTVFTYRTDDFLYHFYDELPALTILYWLTLAFLVAGVILYSLAIMSISLRRGAAQKRDISLLVQGVIPFLYLALVRSLQTFTFPNTPTLYIIFLSLAFRSLPVVHVGVYLFFNRTLRESVLRLLKLRISKNIVIHAVNVSLKNVHL</sequence>